<feature type="non-terminal residue" evidence="3">
    <location>
        <position position="386"/>
    </location>
</feature>
<dbReference type="PANTHER" id="PTHR14684:SF2">
    <property type="entry name" value="THIOREDOXIN DOMAIN-CONTAINING PROTEIN 15"/>
    <property type="match status" value="1"/>
</dbReference>
<accession>A0A8S3Z0L4</accession>
<protein>
    <recommendedName>
        <fullName evidence="2">Thioredoxin domain-containing protein</fullName>
    </recommendedName>
</protein>
<name>A0A8S3Z0L4_9EUPU</name>
<gene>
    <name evidence="3" type="ORF">CUNI_LOCUS8581</name>
</gene>
<reference evidence="3" key="1">
    <citation type="submission" date="2021-04" db="EMBL/GenBank/DDBJ databases">
        <authorList>
            <consortium name="Molecular Ecology Group"/>
        </authorList>
    </citation>
    <scope>NUCLEOTIDE SEQUENCE</scope>
</reference>
<organism evidence="3 4">
    <name type="scientific">Candidula unifasciata</name>
    <dbReference type="NCBI Taxonomy" id="100452"/>
    <lineage>
        <taxon>Eukaryota</taxon>
        <taxon>Metazoa</taxon>
        <taxon>Spiralia</taxon>
        <taxon>Lophotrochozoa</taxon>
        <taxon>Mollusca</taxon>
        <taxon>Gastropoda</taxon>
        <taxon>Heterobranchia</taxon>
        <taxon>Euthyneura</taxon>
        <taxon>Panpulmonata</taxon>
        <taxon>Eupulmonata</taxon>
        <taxon>Stylommatophora</taxon>
        <taxon>Helicina</taxon>
        <taxon>Helicoidea</taxon>
        <taxon>Geomitridae</taxon>
        <taxon>Candidula</taxon>
    </lineage>
</organism>
<dbReference type="EMBL" id="CAJHNH020001424">
    <property type="protein sequence ID" value="CAG5123023.1"/>
    <property type="molecule type" value="Genomic_DNA"/>
</dbReference>
<evidence type="ECO:0000259" key="2">
    <source>
        <dbReference type="PROSITE" id="PS51352"/>
    </source>
</evidence>
<evidence type="ECO:0000313" key="4">
    <source>
        <dbReference type="Proteomes" id="UP000678393"/>
    </source>
</evidence>
<dbReference type="Pfam" id="PF00085">
    <property type="entry name" value="Thioredoxin"/>
    <property type="match status" value="1"/>
</dbReference>
<dbReference type="GO" id="GO:0005929">
    <property type="term" value="C:cilium"/>
    <property type="evidence" value="ECO:0007669"/>
    <property type="project" value="TreeGrafter"/>
</dbReference>
<dbReference type="PANTHER" id="PTHR14684">
    <property type="entry name" value="THIOREDOXIN DOMAIN-CONTAINING PROTEIN 15"/>
    <property type="match status" value="1"/>
</dbReference>
<comment type="caution">
    <text evidence="3">The sequence shown here is derived from an EMBL/GenBank/DDBJ whole genome shotgun (WGS) entry which is preliminary data.</text>
</comment>
<feature type="domain" description="Thioredoxin" evidence="2">
    <location>
        <begin position="262"/>
        <end position="386"/>
    </location>
</feature>
<dbReference type="InterPro" id="IPR036249">
    <property type="entry name" value="Thioredoxin-like_sf"/>
</dbReference>
<dbReference type="AlphaFoldDB" id="A0A8S3Z0L4"/>
<dbReference type="InterPro" id="IPR013766">
    <property type="entry name" value="Thioredoxin_domain"/>
</dbReference>
<dbReference type="Proteomes" id="UP000678393">
    <property type="component" value="Unassembled WGS sequence"/>
</dbReference>
<keyword evidence="4" id="KW-1185">Reference proteome</keyword>
<dbReference type="GO" id="GO:0060271">
    <property type="term" value="P:cilium assembly"/>
    <property type="evidence" value="ECO:0007669"/>
    <property type="project" value="TreeGrafter"/>
</dbReference>
<dbReference type="SUPFAM" id="SSF52833">
    <property type="entry name" value="Thioredoxin-like"/>
    <property type="match status" value="1"/>
</dbReference>
<dbReference type="PROSITE" id="PS51352">
    <property type="entry name" value="THIOREDOXIN_2"/>
    <property type="match status" value="1"/>
</dbReference>
<sequence length="386" mass="43907">MSVILSVCPHHLYAFEDSCSEEFCEKSHVLTDQLPEQLPDHYVIEQQNKDILEKSFQGHRLDEAQKISDNAEPNSDDNKLIRSEETDENHQSSIYLETTPDQEISTDKHSEKLDVVTEFQEDKTDERMQLEGNLRHYNNIDENDVSLLSETTEDHQEDTESPQLEVIGFSNGRIKVDSEDIHGKETNDQQFPQPTSRRKYFPLFYTIRSLLTSLLSDFGDESGNQETTFNSSEIVTGNTTTTTDHLSPINATMNGTDSSRKTRFQCAVRNITSNTTGEVKIVNSTELLEILNLSKNQKVSPCVLVMFYAPWCHFCAKAAPHYNVLARAFPQLDVLAVDTSHFSYLNARFGTVAVPNLMLFHARSAVRFNHTARVLDNFIQFVTNNT</sequence>
<feature type="compositionally biased region" description="Polar residues" evidence="1">
    <location>
        <begin position="91"/>
        <end position="103"/>
    </location>
</feature>
<feature type="region of interest" description="Disordered" evidence="1">
    <location>
        <begin position="236"/>
        <end position="257"/>
    </location>
</feature>
<dbReference type="Gene3D" id="3.40.30.10">
    <property type="entry name" value="Glutaredoxin"/>
    <property type="match status" value="1"/>
</dbReference>
<evidence type="ECO:0000256" key="1">
    <source>
        <dbReference type="SAM" id="MobiDB-lite"/>
    </source>
</evidence>
<dbReference type="InterPro" id="IPR042418">
    <property type="entry name" value="TXNDC15"/>
</dbReference>
<proteinExistence type="predicted"/>
<dbReference type="OrthoDB" id="1899781at2759"/>
<feature type="region of interest" description="Disordered" evidence="1">
    <location>
        <begin position="84"/>
        <end position="111"/>
    </location>
</feature>
<evidence type="ECO:0000313" key="3">
    <source>
        <dbReference type="EMBL" id="CAG5123023.1"/>
    </source>
</evidence>